<dbReference type="Pfam" id="PF01661">
    <property type="entry name" value="Macro"/>
    <property type="match status" value="1"/>
</dbReference>
<sequence>MKTIDGDLIKLALDGNFDVIIHGCNCYCTMGAGIAKGIKTEFPEAFKADVSTEKGVKEKLGTYSSATVLRNGHEITIVNAYTQHHWRGKGVKADYEAIEKVFALIKHSFSGKRIGYPLIGAGLAGGDWEIISNIISTQLAGENHTLVKFAP</sequence>
<proteinExistence type="predicted"/>
<evidence type="ECO:0000313" key="3">
    <source>
        <dbReference type="EMBL" id="KZN57789.1"/>
    </source>
</evidence>
<feature type="domain" description="Macro" evidence="2">
    <location>
        <begin position="1"/>
        <end position="151"/>
    </location>
</feature>
<dbReference type="SUPFAM" id="SSF52949">
    <property type="entry name" value="Macro domain-like"/>
    <property type="match status" value="1"/>
</dbReference>
<accession>A0A167H9L9</accession>
<dbReference type="RefSeq" id="WP_063370277.1">
    <property type="nucleotide sequence ID" value="NZ_AUYC01000091.1"/>
</dbReference>
<dbReference type="PATRIC" id="fig|1365248.3.peg.5266"/>
<dbReference type="InterPro" id="IPR002589">
    <property type="entry name" value="Macro_dom"/>
</dbReference>
<dbReference type="EMBL" id="AUYC01000091">
    <property type="protein sequence ID" value="KZN57789.1"/>
    <property type="molecule type" value="Genomic_DNA"/>
</dbReference>
<dbReference type="InterPro" id="IPR050892">
    <property type="entry name" value="ADP-ribose_metab_enzymes"/>
</dbReference>
<dbReference type="SMART" id="SM00506">
    <property type="entry name" value="A1pp"/>
    <property type="match status" value="1"/>
</dbReference>
<gene>
    <name evidence="3" type="ORF">N473_26680</name>
</gene>
<evidence type="ECO:0000259" key="2">
    <source>
        <dbReference type="PROSITE" id="PS51154"/>
    </source>
</evidence>
<dbReference type="Gene3D" id="3.40.220.10">
    <property type="entry name" value="Leucine Aminopeptidase, subunit E, domain 1"/>
    <property type="match status" value="1"/>
</dbReference>
<dbReference type="AlphaFoldDB" id="A0A167H9L9"/>
<comment type="caution">
    <text evidence="3">The sequence shown here is derived from an EMBL/GenBank/DDBJ whole genome shotgun (WGS) entry which is preliminary data.</text>
</comment>
<dbReference type="InterPro" id="IPR043472">
    <property type="entry name" value="Macro_dom-like"/>
</dbReference>
<dbReference type="GO" id="GO:0140291">
    <property type="term" value="P:peptidyl-glutamate ADP-deribosylation"/>
    <property type="evidence" value="ECO:0007669"/>
    <property type="project" value="TreeGrafter"/>
</dbReference>
<evidence type="ECO:0000256" key="1">
    <source>
        <dbReference type="ARBA" id="ARBA00035885"/>
    </source>
</evidence>
<evidence type="ECO:0000313" key="4">
    <source>
        <dbReference type="Proteomes" id="UP000076486"/>
    </source>
</evidence>
<dbReference type="PROSITE" id="PS51154">
    <property type="entry name" value="MACRO"/>
    <property type="match status" value="1"/>
</dbReference>
<dbReference type="PANTHER" id="PTHR12521">
    <property type="entry name" value="PROTEIN C6ORF130"/>
    <property type="match status" value="1"/>
</dbReference>
<dbReference type="Proteomes" id="UP000076486">
    <property type="component" value="Unassembled WGS sequence"/>
</dbReference>
<comment type="catalytic activity">
    <reaction evidence="1">
        <text>an N-(ADP-alpha-D-ribosyl)-thymidine in DNA + H2O = a thymidine in DNA + ADP-D-ribose</text>
        <dbReference type="Rhea" id="RHEA:71655"/>
        <dbReference type="Rhea" id="RHEA-COMP:13556"/>
        <dbReference type="Rhea" id="RHEA-COMP:18051"/>
        <dbReference type="ChEBI" id="CHEBI:15377"/>
        <dbReference type="ChEBI" id="CHEBI:57967"/>
        <dbReference type="ChEBI" id="CHEBI:137386"/>
        <dbReference type="ChEBI" id="CHEBI:191199"/>
    </reaction>
    <physiologicalReaction direction="left-to-right" evidence="1">
        <dbReference type="Rhea" id="RHEA:71656"/>
    </physiologicalReaction>
</comment>
<name>A0A167H9L9_9GAMM</name>
<protein>
    <recommendedName>
        <fullName evidence="2">Macro domain-containing protein</fullName>
    </recommendedName>
</protein>
<dbReference type="PANTHER" id="PTHR12521:SF0">
    <property type="entry name" value="ADP-RIBOSE GLYCOHYDROLASE OARD1"/>
    <property type="match status" value="1"/>
</dbReference>
<reference evidence="3 4" key="1">
    <citation type="submission" date="2013-07" db="EMBL/GenBank/DDBJ databases">
        <title>Comparative Genomic and Metabolomic Analysis of Twelve Strains of Pseudoalteromonas luteoviolacea.</title>
        <authorList>
            <person name="Vynne N.G."/>
            <person name="Mansson M."/>
            <person name="Gram L."/>
        </authorList>
    </citation>
    <scope>NUCLEOTIDE SEQUENCE [LARGE SCALE GENOMIC DNA]</scope>
    <source>
        <strain evidence="3 4">CPMOR-1</strain>
    </source>
</reference>
<organism evidence="3 4">
    <name type="scientific">Pseudoalteromonas luteoviolacea CPMOR-1</name>
    <dbReference type="NCBI Taxonomy" id="1365248"/>
    <lineage>
        <taxon>Bacteria</taxon>
        <taxon>Pseudomonadati</taxon>
        <taxon>Pseudomonadota</taxon>
        <taxon>Gammaproteobacteria</taxon>
        <taxon>Alteromonadales</taxon>
        <taxon>Pseudoalteromonadaceae</taxon>
        <taxon>Pseudoalteromonas</taxon>
    </lineage>
</organism>